<evidence type="ECO:0000313" key="2">
    <source>
        <dbReference type="EMBL" id="CAF1056528.1"/>
    </source>
</evidence>
<evidence type="ECO:0000313" key="3">
    <source>
        <dbReference type="Proteomes" id="UP000663854"/>
    </source>
</evidence>
<dbReference type="AlphaFoldDB" id="A0A814FGG9"/>
<keyword evidence="4" id="KW-1185">Reference proteome</keyword>
<evidence type="ECO:0000313" key="4">
    <source>
        <dbReference type="Proteomes" id="UP000663870"/>
    </source>
</evidence>
<gene>
    <name evidence="2" type="ORF">JXQ802_LOCUS16936</name>
    <name evidence="1" type="ORF">PYM288_LOCUS13692</name>
</gene>
<dbReference type="Proteomes" id="UP000663854">
    <property type="component" value="Unassembled WGS sequence"/>
</dbReference>
<proteinExistence type="predicted"/>
<dbReference type="Proteomes" id="UP000663870">
    <property type="component" value="Unassembled WGS sequence"/>
</dbReference>
<dbReference type="EMBL" id="CAJNOH010000282">
    <property type="protein sequence ID" value="CAF0982535.1"/>
    <property type="molecule type" value="Genomic_DNA"/>
</dbReference>
<organism evidence="1 3">
    <name type="scientific">Rotaria sordida</name>
    <dbReference type="NCBI Taxonomy" id="392033"/>
    <lineage>
        <taxon>Eukaryota</taxon>
        <taxon>Metazoa</taxon>
        <taxon>Spiralia</taxon>
        <taxon>Gnathifera</taxon>
        <taxon>Rotifera</taxon>
        <taxon>Eurotatoria</taxon>
        <taxon>Bdelloidea</taxon>
        <taxon>Philodinida</taxon>
        <taxon>Philodinidae</taxon>
        <taxon>Rotaria</taxon>
    </lineage>
</organism>
<accession>A0A814FGG9</accession>
<protein>
    <submittedName>
        <fullName evidence="1">Uncharacterized protein</fullName>
    </submittedName>
</protein>
<comment type="caution">
    <text evidence="1">The sequence shown here is derived from an EMBL/GenBank/DDBJ whole genome shotgun (WGS) entry which is preliminary data.</text>
</comment>
<sequence>MHSIWQYGPQTMNISSSDNSWCSEAHEQLLDDHFIDELITRLDRRLDDCELNWQHELVLAAITIITMRMLTICNSTKQDKLADLALKCRRIGSSSIA</sequence>
<name>A0A814FGG9_9BILA</name>
<reference evidence="1" key="1">
    <citation type="submission" date="2021-02" db="EMBL/GenBank/DDBJ databases">
        <authorList>
            <person name="Nowell W R."/>
        </authorList>
    </citation>
    <scope>NUCLEOTIDE SEQUENCE</scope>
</reference>
<evidence type="ECO:0000313" key="1">
    <source>
        <dbReference type="EMBL" id="CAF0982535.1"/>
    </source>
</evidence>
<dbReference type="EMBL" id="CAJNOL010000420">
    <property type="protein sequence ID" value="CAF1056528.1"/>
    <property type="molecule type" value="Genomic_DNA"/>
</dbReference>